<dbReference type="GO" id="GO:0008270">
    <property type="term" value="F:zinc ion binding"/>
    <property type="evidence" value="ECO:0007669"/>
    <property type="project" value="TreeGrafter"/>
</dbReference>
<accession>A0A1H5PDM2</accession>
<dbReference type="PANTHER" id="PTHR33202">
    <property type="entry name" value="ZINC UPTAKE REGULATION PROTEIN"/>
    <property type="match status" value="1"/>
</dbReference>
<dbReference type="InterPro" id="IPR036388">
    <property type="entry name" value="WH-like_DNA-bd_sf"/>
</dbReference>
<evidence type="ECO:0000256" key="1">
    <source>
        <dbReference type="ARBA" id="ARBA00007957"/>
    </source>
</evidence>
<evidence type="ECO:0000256" key="3">
    <source>
        <dbReference type="ARBA" id="ARBA00022833"/>
    </source>
</evidence>
<keyword evidence="5" id="KW-0238">DNA-binding</keyword>
<comment type="cofactor">
    <cofactor evidence="7">
        <name>Zn(2+)</name>
        <dbReference type="ChEBI" id="CHEBI:29105"/>
    </cofactor>
    <text evidence="7">Binds 1 zinc ion per subunit.</text>
</comment>
<gene>
    <name evidence="8" type="ORF">SAMN04488561_4160</name>
</gene>
<proteinExistence type="inferred from homology"/>
<evidence type="ECO:0000256" key="7">
    <source>
        <dbReference type="PIRSR" id="PIRSR602481-1"/>
    </source>
</evidence>
<organism evidence="8 9">
    <name type="scientific">Jiangella alba</name>
    <dbReference type="NCBI Taxonomy" id="561176"/>
    <lineage>
        <taxon>Bacteria</taxon>
        <taxon>Bacillati</taxon>
        <taxon>Actinomycetota</taxon>
        <taxon>Actinomycetes</taxon>
        <taxon>Jiangellales</taxon>
        <taxon>Jiangellaceae</taxon>
        <taxon>Jiangella</taxon>
    </lineage>
</organism>
<comment type="similarity">
    <text evidence="1">Belongs to the Fur family.</text>
</comment>
<dbReference type="STRING" id="561176.SAMN04488561_4160"/>
<dbReference type="Pfam" id="PF01475">
    <property type="entry name" value="FUR"/>
    <property type="match status" value="1"/>
</dbReference>
<keyword evidence="2" id="KW-0678">Repressor</keyword>
<dbReference type="PANTHER" id="PTHR33202:SF7">
    <property type="entry name" value="FERRIC UPTAKE REGULATION PROTEIN"/>
    <property type="match status" value="1"/>
</dbReference>
<dbReference type="Gene3D" id="3.30.1490.190">
    <property type="match status" value="1"/>
</dbReference>
<dbReference type="InterPro" id="IPR043135">
    <property type="entry name" value="Fur_C"/>
</dbReference>
<reference evidence="9" key="1">
    <citation type="submission" date="2016-10" db="EMBL/GenBank/DDBJ databases">
        <authorList>
            <person name="Varghese N."/>
            <person name="Submissions S."/>
        </authorList>
    </citation>
    <scope>NUCLEOTIDE SEQUENCE [LARGE SCALE GENOMIC DNA]</scope>
    <source>
        <strain evidence="9">DSM 45237</strain>
    </source>
</reference>
<dbReference type="RefSeq" id="WP_069109913.1">
    <property type="nucleotide sequence ID" value="NZ_FNUC01000004.1"/>
</dbReference>
<dbReference type="GO" id="GO:0003700">
    <property type="term" value="F:DNA-binding transcription factor activity"/>
    <property type="evidence" value="ECO:0007669"/>
    <property type="project" value="InterPro"/>
</dbReference>
<evidence type="ECO:0000256" key="2">
    <source>
        <dbReference type="ARBA" id="ARBA00022491"/>
    </source>
</evidence>
<feature type="binding site" evidence="7">
    <location>
        <position position="115"/>
    </location>
    <ligand>
        <name>Zn(2+)</name>
        <dbReference type="ChEBI" id="CHEBI:29105"/>
    </ligand>
</feature>
<dbReference type="InterPro" id="IPR002481">
    <property type="entry name" value="FUR"/>
</dbReference>
<sequence length="159" mass="17199">MNADVSARHDHSHDDDVAAVERALDRLRARGHRITGARHAVLEALATVDGHPSAEQLSEHVRELHPTVHRATVYRTLETLATLGVVTQVHVGGGATTYHLAADATGHDDHLHASCRVCGRIIDLPSDLLDPITLRLAVESDFQLDPPHIALSGTCRSCQ</sequence>
<feature type="binding site" evidence="7">
    <location>
        <position position="158"/>
    </location>
    <ligand>
        <name>Zn(2+)</name>
        <dbReference type="ChEBI" id="CHEBI:29105"/>
    </ligand>
</feature>
<evidence type="ECO:0000256" key="5">
    <source>
        <dbReference type="ARBA" id="ARBA00023125"/>
    </source>
</evidence>
<dbReference type="SUPFAM" id="SSF46785">
    <property type="entry name" value="Winged helix' DNA-binding domain"/>
    <property type="match status" value="1"/>
</dbReference>
<evidence type="ECO:0000313" key="9">
    <source>
        <dbReference type="Proteomes" id="UP000181980"/>
    </source>
</evidence>
<dbReference type="AlphaFoldDB" id="A0A1H5PDM2"/>
<evidence type="ECO:0000256" key="4">
    <source>
        <dbReference type="ARBA" id="ARBA00023015"/>
    </source>
</evidence>
<protein>
    <submittedName>
        <fullName evidence="8">Fur family transcriptional regulator, ferric uptake regulator</fullName>
    </submittedName>
</protein>
<keyword evidence="6" id="KW-0804">Transcription</keyword>
<keyword evidence="7" id="KW-0479">Metal-binding</keyword>
<keyword evidence="3 7" id="KW-0862">Zinc</keyword>
<dbReference type="Gene3D" id="1.10.10.10">
    <property type="entry name" value="Winged helix-like DNA-binding domain superfamily/Winged helix DNA-binding domain"/>
    <property type="match status" value="1"/>
</dbReference>
<name>A0A1H5PDM2_9ACTN</name>
<dbReference type="InterPro" id="IPR036390">
    <property type="entry name" value="WH_DNA-bd_sf"/>
</dbReference>
<dbReference type="EMBL" id="FNUC01000004">
    <property type="protein sequence ID" value="SEF12009.1"/>
    <property type="molecule type" value="Genomic_DNA"/>
</dbReference>
<dbReference type="GO" id="GO:0045892">
    <property type="term" value="P:negative regulation of DNA-templated transcription"/>
    <property type="evidence" value="ECO:0007669"/>
    <property type="project" value="TreeGrafter"/>
</dbReference>
<feature type="binding site" evidence="7">
    <location>
        <position position="118"/>
    </location>
    <ligand>
        <name>Zn(2+)</name>
        <dbReference type="ChEBI" id="CHEBI:29105"/>
    </ligand>
</feature>
<keyword evidence="9" id="KW-1185">Reference proteome</keyword>
<dbReference type="Proteomes" id="UP000181980">
    <property type="component" value="Unassembled WGS sequence"/>
</dbReference>
<evidence type="ECO:0000313" key="8">
    <source>
        <dbReference type="EMBL" id="SEF12009.1"/>
    </source>
</evidence>
<evidence type="ECO:0000256" key="6">
    <source>
        <dbReference type="ARBA" id="ARBA00023163"/>
    </source>
</evidence>
<keyword evidence="4" id="KW-0805">Transcription regulation</keyword>
<feature type="binding site" evidence="7">
    <location>
        <position position="155"/>
    </location>
    <ligand>
        <name>Zn(2+)</name>
        <dbReference type="ChEBI" id="CHEBI:29105"/>
    </ligand>
</feature>
<dbReference type="GO" id="GO:1900376">
    <property type="term" value="P:regulation of secondary metabolite biosynthetic process"/>
    <property type="evidence" value="ECO:0007669"/>
    <property type="project" value="TreeGrafter"/>
</dbReference>
<dbReference type="GO" id="GO:0000976">
    <property type="term" value="F:transcription cis-regulatory region binding"/>
    <property type="evidence" value="ECO:0007669"/>
    <property type="project" value="TreeGrafter"/>
</dbReference>
<dbReference type="CDD" id="cd07153">
    <property type="entry name" value="Fur_like"/>
    <property type="match status" value="1"/>
</dbReference>